<name>A0A0G0BYV0_9BACT</name>
<dbReference type="Pfam" id="PF12705">
    <property type="entry name" value="PDDEXK_1"/>
    <property type="match status" value="1"/>
</dbReference>
<protein>
    <recommendedName>
        <fullName evidence="2">PD-(D/E)XK endonuclease-like domain-containing protein</fullName>
    </recommendedName>
</protein>
<dbReference type="Gene3D" id="3.90.320.10">
    <property type="match status" value="1"/>
</dbReference>
<comment type="caution">
    <text evidence="3">The sequence shown here is derived from an EMBL/GenBank/DDBJ whole genome shotgun (WGS) entry which is preliminary data.</text>
</comment>
<evidence type="ECO:0000256" key="1">
    <source>
        <dbReference type="SAM" id="Coils"/>
    </source>
</evidence>
<keyword evidence="1" id="KW-0175">Coiled coil</keyword>
<dbReference type="EMBL" id="LBOK01000022">
    <property type="protein sequence ID" value="KKP36257.1"/>
    <property type="molecule type" value="Genomic_DNA"/>
</dbReference>
<dbReference type="InterPro" id="IPR011604">
    <property type="entry name" value="PDDEXK-like_dom_sf"/>
</dbReference>
<dbReference type="Proteomes" id="UP000034349">
    <property type="component" value="Unassembled WGS sequence"/>
</dbReference>
<dbReference type="InterPro" id="IPR038726">
    <property type="entry name" value="PDDEXK_AddAB-type"/>
</dbReference>
<evidence type="ECO:0000313" key="4">
    <source>
        <dbReference type="Proteomes" id="UP000034349"/>
    </source>
</evidence>
<organism evidence="3 4">
    <name type="scientific">Candidatus Roizmanbacteria bacterium GW2011_GWA2_32_13</name>
    <dbReference type="NCBI Taxonomy" id="1618475"/>
    <lineage>
        <taxon>Bacteria</taxon>
        <taxon>Candidatus Roizmaniibacteriota</taxon>
    </lineage>
</organism>
<sequence length="388" mass="46236">MRLSYSQIDWFLRCPYIFKYQYIDKHRLPSGKAAVFGGLMHKVLEFIHKDSLLTPTPTQAMQFFEQKWEKNNLEKYFKTKIDAEKHYEEGLRIIKDYYESNDFSKIKILALEKRFEIPLIDKNGESHILSGIIDRIDKMPDETLEVIDYKTSVSMKTEREIKSDLQLSIYYLGLNSLWPDMVKKHQGKVKAGLYFLRHGEKISTEKTQEELNETKNKLLGYIKDIKRAIIENKFPAKPSSLCKYEPYNDICPYFKNINQKEKLKIKNQEVDDVIREFEELKINKKQIENKIKELQDKINNYLDEEKLEGIYNKEKTKGIIRSLIENYEYDQEKLKNILTSLQRWDDVLNLSQVKLNKVLIELPFEIKSEIEKLKILKRETKSLRLKIL</sequence>
<dbReference type="InterPro" id="IPR011335">
    <property type="entry name" value="Restrct_endonuc-II-like"/>
</dbReference>
<evidence type="ECO:0000313" key="3">
    <source>
        <dbReference type="EMBL" id="KKP36257.1"/>
    </source>
</evidence>
<feature type="domain" description="PD-(D/E)XK endonuclease-like" evidence="2">
    <location>
        <begin position="2"/>
        <end position="252"/>
    </location>
</feature>
<dbReference type="SUPFAM" id="SSF52980">
    <property type="entry name" value="Restriction endonuclease-like"/>
    <property type="match status" value="1"/>
</dbReference>
<dbReference type="AlphaFoldDB" id="A0A0G0BYV0"/>
<gene>
    <name evidence="3" type="ORF">UR23_C0022G0007</name>
</gene>
<reference evidence="3 4" key="1">
    <citation type="journal article" date="2015" name="Nature">
        <title>rRNA introns, odd ribosomes, and small enigmatic genomes across a large radiation of phyla.</title>
        <authorList>
            <person name="Brown C.T."/>
            <person name="Hug L.A."/>
            <person name="Thomas B.C."/>
            <person name="Sharon I."/>
            <person name="Castelle C.J."/>
            <person name="Singh A."/>
            <person name="Wilkins M.J."/>
            <person name="Williams K.H."/>
            <person name="Banfield J.F."/>
        </authorList>
    </citation>
    <scope>NUCLEOTIDE SEQUENCE [LARGE SCALE GENOMIC DNA]</scope>
</reference>
<accession>A0A0G0BYV0</accession>
<evidence type="ECO:0000259" key="2">
    <source>
        <dbReference type="Pfam" id="PF12705"/>
    </source>
</evidence>
<feature type="coiled-coil region" evidence="1">
    <location>
        <begin position="260"/>
        <end position="304"/>
    </location>
</feature>
<proteinExistence type="predicted"/>